<name>A0A8H3ET92_9LECA</name>
<sequence length="1735" mass="191846">MEQQVLDLLAATLVASTPIRSDAERHLEQLYTNDTFPISLISIASHKSIALDHRQAALLSLKKLVLKTWSPSLEEYEGPETLSDATKERVRQSVLSIAIASDEERKIVAAASYVVSKIASADFPEQWPSLLPTLLNLVPQADATQLHGALLVLGSLVEDGFDEEQFSESAIDLVKCIYHVAVDGKKRLTTRALAVSIFRACLDTMELVYQTNKASVTQFMQELSEAWSPFFIEVLKMPLPIMPSEEEENEKGPADSSWRGVIALKTQVVKALDKIHNMFPQLLGPRTLELFSAIWKSLQAHLSPYLTMYTKDQQRQSRMDDADRLPYTLDYLVIEELDYIQTLLNTSIIKRELDVQLAPESMANGAPNNTWIQQILATAVGYSQILTEDEELWEVDINVFLSEETSETANYSARNACAGLATKLCNYDWPVLESLLAHSKTIFEGVTSNPKEKEAVLYFLKQVLEEVSSYERLVGPEIAQAYLCHIRDAMEDNGSEFLRARGFIAAGALITAPGKALLDLVPEFGLQSLKAIENDPSDIVKVSAMRVLQQYLKVLPAGRAQEFQVQTVAAISGFLSSHDLSEINDTEDLLDTLVETLRDAIMTDPTLCLEHPALDVLFTMASYGARSWQTSMLVNETFESITSAMSSKGPGTYARLCSKVLPSLTGALDVGDMTSENSLSDMAVSLLSTLAEYGSEPLPQGMVATLLPKLYRLLFLPLEFSVHQSATITIKYILVHDPAQLFAWRDPETGKEGLEIVLLIIDRLLGPEVDDSSAAEVGGLTVELVEKAGADRLGPYLRQLLQVVAIRLSTAERANIIQNLVLVFARLSLTNAKEVLDFLAQVQVEGANGGTGLEVVLRKWLENSVNFSGYDAIRQNVIALTNIYQLHDERLSNIQTKGDLIVQNSSRIKTRSQSKREPDQFSILPVPLKLTKVLIQELVNSYPSTPGYRGRNHSLQGGISDDEDDAWEDEPTILDLGAQATRQDLMGYMDESKWNTHETDDATQKYLVDFFNTVSNEPGFQELYHCLTDAEREKLPSISKIEGHNWRHGDIEDMLKTVAFIKGHKWTSMMIKRVYFGNWLRDYSQAMDVGSLKGIQAGTVRILVWILSPEEHIDNPKDYADNVDARNYDERLRPPVQAFELEVDPRTGMKNYIANEDLDIATSAGYVRFSFTRSIHFGRVYTSGASGTKGKEADLCEALRCLGQGLHCLEDFGAHTNYTELALREMGFQEVFPHTGSTTEINVPGAQHPVFPLVTGTFGVVDFLHSVLGEATDHFAQSEVEQMDIALKDAEARSKVSDDGSRGFNSSQGLSTMTSLLSQLPGTADLARQAADLQAMSDVQERTTAGPPFGSDVDRKFAGPPGSQDGPPGPNIPGTNIDPMKTAAQIYPILEFRDRVVKLVNATIEKIPGLEALVEKISETLTLFVLSLLAPFIRPIINAVSAQLKAGSGGIIDASGKHQYEPWTDRNCSDPTHSLLSKDHFSNILNEPAGQVASTILKYVAPRILFAWQQPDIPVEQVLNDVVRVFHHPALRRSDCELHQNMFSAVESWVRSRPDGGSNLNVLLGSESVRHGRNHTVDASQQSHSHGGLPSPNNFFGSASQSKVRDAPWDQIGKARGVNRPSPRPSPQPSPRPDFGYHPQQDLQSQQQNPYEEPAYLSDLQQEPQMYGQLPQWQPAFQASSAGQYPPQEVFPHQPPAYGYGQAPPYGYDPNTPPSQAYDYGGPPLPGKYCGGGPY</sequence>
<dbReference type="InterPro" id="IPR011989">
    <property type="entry name" value="ARM-like"/>
</dbReference>
<dbReference type="InterPro" id="IPR010816">
    <property type="entry name" value="Het-C"/>
</dbReference>
<dbReference type="InterPro" id="IPR052577">
    <property type="entry name" value="VWA7"/>
</dbReference>
<dbReference type="GO" id="GO:0006886">
    <property type="term" value="P:intracellular protein transport"/>
    <property type="evidence" value="ECO:0007669"/>
    <property type="project" value="InterPro"/>
</dbReference>
<dbReference type="PANTHER" id="PTHR14905:SF7">
    <property type="entry name" value="VON WILLEBRAND FACTOR A DOMAIN-CONTAINING PROTEIN 7"/>
    <property type="match status" value="1"/>
</dbReference>
<feature type="compositionally biased region" description="Polar residues" evidence="1">
    <location>
        <begin position="1577"/>
        <end position="1602"/>
    </location>
</feature>
<dbReference type="Proteomes" id="UP000664203">
    <property type="component" value="Unassembled WGS sequence"/>
</dbReference>
<dbReference type="Pfam" id="PF03810">
    <property type="entry name" value="IBN_N"/>
    <property type="match status" value="1"/>
</dbReference>
<dbReference type="GO" id="GO:0031267">
    <property type="term" value="F:small GTPase binding"/>
    <property type="evidence" value="ECO:0007669"/>
    <property type="project" value="InterPro"/>
</dbReference>
<reference evidence="3" key="1">
    <citation type="submission" date="2021-03" db="EMBL/GenBank/DDBJ databases">
        <authorList>
            <person name="Tagirdzhanova G."/>
        </authorList>
    </citation>
    <scope>NUCLEOTIDE SEQUENCE</scope>
</reference>
<feature type="region of interest" description="Disordered" evidence="1">
    <location>
        <begin position="1679"/>
        <end position="1735"/>
    </location>
</feature>
<feature type="compositionally biased region" description="Pro residues" evidence="1">
    <location>
        <begin position="1622"/>
        <end position="1632"/>
    </location>
</feature>
<dbReference type="OrthoDB" id="431626at2759"/>
<dbReference type="SUPFAM" id="SSF48371">
    <property type="entry name" value="ARM repeat"/>
    <property type="match status" value="1"/>
</dbReference>
<dbReference type="Gene3D" id="1.25.10.10">
    <property type="entry name" value="Leucine-rich Repeat Variant"/>
    <property type="match status" value="1"/>
</dbReference>
<keyword evidence="4" id="KW-1185">Reference proteome</keyword>
<dbReference type="PROSITE" id="PS50166">
    <property type="entry name" value="IMPORTIN_B_NT"/>
    <property type="match status" value="1"/>
</dbReference>
<proteinExistence type="predicted"/>
<dbReference type="Pfam" id="PF25018">
    <property type="entry name" value="HEAT_IPO9_c"/>
    <property type="match status" value="1"/>
</dbReference>
<gene>
    <name evidence="3" type="ORF">ALECFALPRED_007664</name>
</gene>
<feature type="compositionally biased region" description="Low complexity" evidence="1">
    <location>
        <begin position="1696"/>
        <end position="1708"/>
    </location>
</feature>
<dbReference type="PANTHER" id="PTHR14905">
    <property type="entry name" value="NG37"/>
    <property type="match status" value="1"/>
</dbReference>
<evidence type="ECO:0000313" key="4">
    <source>
        <dbReference type="Proteomes" id="UP000664203"/>
    </source>
</evidence>
<dbReference type="InterPro" id="IPR016024">
    <property type="entry name" value="ARM-type_fold"/>
</dbReference>
<feature type="compositionally biased region" description="Low complexity" evidence="1">
    <location>
        <begin position="1359"/>
        <end position="1375"/>
    </location>
</feature>
<accession>A0A8H3ET92</accession>
<feature type="region of interest" description="Disordered" evidence="1">
    <location>
        <begin position="1576"/>
        <end position="1649"/>
    </location>
</feature>
<feature type="domain" description="Importin N-terminal" evidence="2">
    <location>
        <begin position="23"/>
        <end position="100"/>
    </location>
</feature>
<dbReference type="SMART" id="SM00913">
    <property type="entry name" value="IBN_N"/>
    <property type="match status" value="1"/>
</dbReference>
<evidence type="ECO:0000259" key="2">
    <source>
        <dbReference type="PROSITE" id="PS50166"/>
    </source>
</evidence>
<dbReference type="InterPro" id="IPR056840">
    <property type="entry name" value="HEAT_IPO9_central"/>
</dbReference>
<dbReference type="GO" id="GO:0005634">
    <property type="term" value="C:nucleus"/>
    <property type="evidence" value="ECO:0007669"/>
    <property type="project" value="UniProtKB-ARBA"/>
</dbReference>
<evidence type="ECO:0000313" key="3">
    <source>
        <dbReference type="EMBL" id="CAF9911832.1"/>
    </source>
</evidence>
<dbReference type="EMBL" id="CAJPDR010000051">
    <property type="protein sequence ID" value="CAF9911832.1"/>
    <property type="molecule type" value="Genomic_DNA"/>
</dbReference>
<organism evidence="3 4">
    <name type="scientific">Alectoria fallacina</name>
    <dbReference type="NCBI Taxonomy" id="1903189"/>
    <lineage>
        <taxon>Eukaryota</taxon>
        <taxon>Fungi</taxon>
        <taxon>Dikarya</taxon>
        <taxon>Ascomycota</taxon>
        <taxon>Pezizomycotina</taxon>
        <taxon>Lecanoromycetes</taxon>
        <taxon>OSLEUM clade</taxon>
        <taxon>Lecanoromycetidae</taxon>
        <taxon>Lecanorales</taxon>
        <taxon>Lecanorineae</taxon>
        <taxon>Parmeliaceae</taxon>
        <taxon>Alectoria</taxon>
    </lineage>
</organism>
<evidence type="ECO:0000256" key="1">
    <source>
        <dbReference type="SAM" id="MobiDB-lite"/>
    </source>
</evidence>
<protein>
    <recommendedName>
        <fullName evidence="2">Importin N-terminal domain-containing protein</fullName>
    </recommendedName>
</protein>
<feature type="region of interest" description="Disordered" evidence="1">
    <location>
        <begin position="1334"/>
        <end position="1375"/>
    </location>
</feature>
<dbReference type="InterPro" id="IPR001494">
    <property type="entry name" value="Importin-beta_N"/>
</dbReference>
<comment type="caution">
    <text evidence="3">The sequence shown here is derived from an EMBL/GenBank/DDBJ whole genome shotgun (WGS) entry which is preliminary data.</text>
</comment>
<dbReference type="Pfam" id="PF07217">
    <property type="entry name" value="Het-C"/>
    <property type="match status" value="2"/>
</dbReference>